<dbReference type="GO" id="GO:0009279">
    <property type="term" value="C:cell outer membrane"/>
    <property type="evidence" value="ECO:0007669"/>
    <property type="project" value="UniProtKB-SubCell"/>
</dbReference>
<dbReference type="OrthoDB" id="1682379at2"/>
<dbReference type="EMBL" id="SMFK01000016">
    <property type="protein sequence ID" value="TDD94426.1"/>
    <property type="molecule type" value="Genomic_DNA"/>
</dbReference>
<evidence type="ECO:0000256" key="1">
    <source>
        <dbReference type="ARBA" id="ARBA00004442"/>
    </source>
</evidence>
<dbReference type="Pfam" id="PF13715">
    <property type="entry name" value="CarbopepD_reg_2"/>
    <property type="match status" value="1"/>
</dbReference>
<dbReference type="InterPro" id="IPR041700">
    <property type="entry name" value="OMP_b-brl_3"/>
</dbReference>
<feature type="chain" id="PRO_5020367975" evidence="5">
    <location>
        <begin position="22"/>
        <end position="918"/>
    </location>
</feature>
<keyword evidence="2" id="KW-0472">Membrane</keyword>
<evidence type="ECO:0000256" key="3">
    <source>
        <dbReference type="ARBA" id="ARBA00023237"/>
    </source>
</evidence>
<evidence type="ECO:0000313" key="8">
    <source>
        <dbReference type="Proteomes" id="UP000295479"/>
    </source>
</evidence>
<evidence type="ECO:0000256" key="5">
    <source>
        <dbReference type="SAM" id="SignalP"/>
    </source>
</evidence>
<dbReference type="AlphaFoldDB" id="A0A4R5C7A3"/>
<evidence type="ECO:0000256" key="4">
    <source>
        <dbReference type="SAM" id="MobiDB-lite"/>
    </source>
</evidence>
<protein>
    <submittedName>
        <fullName evidence="7">TonB-dependent receptor</fullName>
    </submittedName>
</protein>
<gene>
    <name evidence="7" type="ORF">E0F76_16650</name>
</gene>
<keyword evidence="5" id="KW-0732">Signal</keyword>
<feature type="compositionally biased region" description="Low complexity" evidence="4">
    <location>
        <begin position="416"/>
        <end position="433"/>
    </location>
</feature>
<dbReference type="InterPro" id="IPR036942">
    <property type="entry name" value="Beta-barrel_TonB_sf"/>
</dbReference>
<feature type="signal peptide" evidence="5">
    <location>
        <begin position="1"/>
        <end position="21"/>
    </location>
</feature>
<dbReference type="InterPro" id="IPR008969">
    <property type="entry name" value="CarboxyPept-like_regulatory"/>
</dbReference>
<accession>A0A4R5C7A3</accession>
<organism evidence="7 8">
    <name type="scientific">Flavobacterium cellulosilyticum</name>
    <dbReference type="NCBI Taxonomy" id="2541731"/>
    <lineage>
        <taxon>Bacteria</taxon>
        <taxon>Pseudomonadati</taxon>
        <taxon>Bacteroidota</taxon>
        <taxon>Flavobacteriia</taxon>
        <taxon>Flavobacteriales</taxon>
        <taxon>Flavobacteriaceae</taxon>
        <taxon>Flavobacterium</taxon>
    </lineage>
</organism>
<feature type="region of interest" description="Disordered" evidence="4">
    <location>
        <begin position="477"/>
        <end position="496"/>
    </location>
</feature>
<evidence type="ECO:0000259" key="6">
    <source>
        <dbReference type="Pfam" id="PF14905"/>
    </source>
</evidence>
<keyword evidence="8" id="KW-1185">Reference proteome</keyword>
<dbReference type="Gene3D" id="2.40.170.20">
    <property type="entry name" value="TonB-dependent receptor, beta-barrel domain"/>
    <property type="match status" value="1"/>
</dbReference>
<reference evidence="7 8" key="1">
    <citation type="submission" date="2019-03" db="EMBL/GenBank/DDBJ databases">
        <title>Flavobacterium AR-3-4 sp. nov. isolated from arctic soil.</title>
        <authorList>
            <person name="Chaudhary D.K."/>
        </authorList>
    </citation>
    <scope>NUCLEOTIDE SEQUENCE [LARGE SCALE GENOMIC DNA]</scope>
    <source>
        <strain evidence="7 8">AR-3-4</strain>
    </source>
</reference>
<feature type="domain" description="Outer membrane protein beta-barrel" evidence="6">
    <location>
        <begin position="442"/>
        <end position="898"/>
    </location>
</feature>
<feature type="compositionally biased region" description="Low complexity" evidence="4">
    <location>
        <begin position="485"/>
        <end position="496"/>
    </location>
</feature>
<dbReference type="SUPFAM" id="SSF49464">
    <property type="entry name" value="Carboxypeptidase regulatory domain-like"/>
    <property type="match status" value="1"/>
</dbReference>
<keyword evidence="7" id="KW-0675">Receptor</keyword>
<keyword evidence="3" id="KW-0998">Cell outer membrane</keyword>
<feature type="compositionally biased region" description="Low complexity" evidence="4">
    <location>
        <begin position="395"/>
        <end position="408"/>
    </location>
</feature>
<feature type="region of interest" description="Disordered" evidence="4">
    <location>
        <begin position="387"/>
        <end position="433"/>
    </location>
</feature>
<feature type="region of interest" description="Disordered" evidence="4">
    <location>
        <begin position="335"/>
        <end position="372"/>
    </location>
</feature>
<sequence>MIKFHSFLFLFSFIIFNSINAQNTIGIKGTVLDINTQLPLELATVYFMNVKDSTVLELSNTDKNGEFIFNTKKYEKPFYLKVNYMGYQTFIEEQKGLFESKDFGKIYLLQNVNTLEDVIITTAPPIRIKKDTLEFNAQSFKVRPDANVEIMLKQLPGFEVDNDGKITVNGKEVTQFLVNGKAFFDKDGAMALKNLPADIINKVQVSDFKTKKEELSKQDSTSDYSSINLTIDEKKNKGYFGKFLAGYGTDDHYESSAIVNFFKGKQKISVLASSNNINATGFSMDEVFDNMSGGRNSRGGRNTGSGKGITQSNLIGVNYSDDWTKKLLASSSYNFNDSSTKNESKSSQTSFLPTGNILTESGSKTKNDNTGNKANFELEYNINPKTRLVVSPKLNQSRSNNSSDSSSFSKDENGQSLNESASNSNNENSNTNFSNSINFNKAFERKARNVSLVFNNNNSKTDSNGFNLSKTIFYQNTKPNDERNQNSSNDNSYNSYSADIEYTEPITDSLRIRFGSDFDWNSEKNDHKTYNFDTSTQMYSDLNGSLSNYTTSRKNSISPKVGISFEKNKFTVNLNSSTTIIDYDNHSFYLNTNTDLNKKYVLPYARFQLRYKFERSKFITFKYDYSNSLPTPTQLMPVLNLSNPLNTIIGNPNLNPSEKNTANINFRNYDFRTRSGYSLYINGDYSNNEVVATSVYDADGARNTTYVNISGTYSASIGANWNQTIKREAHVFRYGLGLSGNYSFDKGYTNAVLFNARAIGITPRAYLSYDYGELLTIVPAYSLSYNETKYENSSRAASSNVVHRINLQTTSYWPKNWIFGNDFGYTYNSKISNDFKKDFYLWNTSLSYGFFDKKMYLKIKVYDILNQNQSVTRTISATSIRDEENTVLKRYAMFSVSYKLGNFMKKERGSRGRDREED</sequence>
<dbReference type="Proteomes" id="UP000295479">
    <property type="component" value="Unassembled WGS sequence"/>
</dbReference>
<dbReference type="RefSeq" id="WP_132008783.1">
    <property type="nucleotide sequence ID" value="NZ_SMFK01000016.1"/>
</dbReference>
<name>A0A4R5C7A3_9FLAO</name>
<evidence type="ECO:0000313" key="7">
    <source>
        <dbReference type="EMBL" id="TDD94426.1"/>
    </source>
</evidence>
<proteinExistence type="predicted"/>
<feature type="region of interest" description="Disordered" evidence="4">
    <location>
        <begin position="292"/>
        <end position="311"/>
    </location>
</feature>
<dbReference type="Pfam" id="PF14905">
    <property type="entry name" value="OMP_b-brl_3"/>
    <property type="match status" value="1"/>
</dbReference>
<dbReference type="SUPFAM" id="SSF56935">
    <property type="entry name" value="Porins"/>
    <property type="match status" value="1"/>
</dbReference>
<evidence type="ECO:0000256" key="2">
    <source>
        <dbReference type="ARBA" id="ARBA00023136"/>
    </source>
</evidence>
<comment type="subcellular location">
    <subcellularLocation>
        <location evidence="1">Cell outer membrane</location>
    </subcellularLocation>
</comment>
<comment type="caution">
    <text evidence="7">The sequence shown here is derived from an EMBL/GenBank/DDBJ whole genome shotgun (WGS) entry which is preliminary data.</text>
</comment>